<keyword evidence="2" id="KW-0547">Nucleotide-binding</keyword>
<protein>
    <recommendedName>
        <fullName evidence="5">PD-(D/E)XK endonuclease-like domain-containing protein</fullName>
    </recommendedName>
</protein>
<dbReference type="RefSeq" id="WP_020440755.1">
    <property type="nucleotide sequence ID" value="NC_021663.1"/>
</dbReference>
<dbReference type="GO" id="GO:0006281">
    <property type="term" value="P:DNA repair"/>
    <property type="evidence" value="ECO:0007669"/>
    <property type="project" value="UniProtKB-KW"/>
</dbReference>
<evidence type="ECO:0000256" key="2">
    <source>
        <dbReference type="ARBA" id="ARBA00022806"/>
    </source>
</evidence>
<name>S4XBA1_9CORY</name>
<keyword evidence="1" id="KW-0227">DNA damage</keyword>
<feature type="domain" description="PD-(D/E)XK endonuclease-like" evidence="5">
    <location>
        <begin position="639"/>
        <end position="912"/>
    </location>
</feature>
<dbReference type="PATRIC" id="fig|1200352.3.peg.746"/>
<dbReference type="EMBL" id="CP003696">
    <property type="protein sequence ID" value="AGP30392.1"/>
    <property type="molecule type" value="Genomic_DNA"/>
</dbReference>
<dbReference type="Pfam" id="PF12705">
    <property type="entry name" value="PDDEXK_1"/>
    <property type="match status" value="1"/>
</dbReference>
<evidence type="ECO:0000256" key="3">
    <source>
        <dbReference type="ARBA" id="ARBA00023204"/>
    </source>
</evidence>
<dbReference type="GO" id="GO:0004386">
    <property type="term" value="F:helicase activity"/>
    <property type="evidence" value="ECO:0007669"/>
    <property type="project" value="UniProtKB-KW"/>
</dbReference>
<organism evidence="6 7">
    <name type="scientific">Corynebacterium terpenotabidum Y-11</name>
    <dbReference type="NCBI Taxonomy" id="1200352"/>
    <lineage>
        <taxon>Bacteria</taxon>
        <taxon>Bacillati</taxon>
        <taxon>Actinomycetota</taxon>
        <taxon>Actinomycetes</taxon>
        <taxon>Mycobacteriales</taxon>
        <taxon>Corynebacteriaceae</taxon>
        <taxon>Corynebacterium</taxon>
    </lineage>
</organism>
<keyword evidence="2" id="KW-0067">ATP-binding</keyword>
<feature type="region of interest" description="Disordered" evidence="4">
    <location>
        <begin position="103"/>
        <end position="126"/>
    </location>
</feature>
<keyword evidence="3" id="KW-0234">DNA repair</keyword>
<evidence type="ECO:0000256" key="1">
    <source>
        <dbReference type="ARBA" id="ARBA00022763"/>
    </source>
</evidence>
<evidence type="ECO:0000256" key="4">
    <source>
        <dbReference type="SAM" id="MobiDB-lite"/>
    </source>
</evidence>
<dbReference type="eggNOG" id="COG2887">
    <property type="taxonomic scope" value="Bacteria"/>
</dbReference>
<feature type="compositionally biased region" description="Basic and acidic residues" evidence="4">
    <location>
        <begin position="117"/>
        <end position="126"/>
    </location>
</feature>
<dbReference type="InterPro" id="IPR038726">
    <property type="entry name" value="PDDEXK_AddAB-type"/>
</dbReference>
<keyword evidence="2" id="KW-0347">Helicase</keyword>
<sequence length="971" mass="106324">MHITFGWGFDTARWTTATRPATLREVVTGPAGLTEILATRLALTQPGLDRPTRIAAYRSALLQTVSSLPEDAWPVQSTTKDPWTVARDLLSWRDELVTAGWAGADHDPSTGNHSHTRCTDGHDGSDDTPARLSVLARIEALLPLQTGWAPGPADLLHDVDITLTDLASSGIIWPLGIDVLSLDHRREDLPPVWQRILSALDKLGVLVTEMPAPAPLTDLTFLTADTEWDAAPAIARRLTDLDRSATPHTVVAGRSTELVDLELTRIGGTPIGVRPASVAPLADIIPVYLRAMMEPHDVHALVDLLNIRVPGMVFRGKDVPLCEEHGEEGYSDGHQDCEVCAEYWKAPARYEATDHPLIWGALHHTLVDALNKEPGIGGPAWIDAVEQALAWSDDNDLETMSIHEFDRLIRQEPLNETEEGLSTAAIGDHLEWLVLQLLTATAGSVADRIVNQIHQITDLIDGFGDRITSRDLDHVITAVTDSRGLRVHAEASPSRDVVTDPAHLGTGNAPVFWWLPVDDAPTLHDRLRPSESAWLTSTGVELPDREKLALLVLDSQLRALRRRGSVTVILPTQVDGEDPSEHPALTFLRDDVRRTGGTVPVEDAVLPDGQHTTASAIDLRAPEPFYREFTPNEDLLPTRISFSQWKTLLIHPMEWLMNYRLGIEPAGLADLPTGNRMIGTWLHAVVEQIVNSRLADTDGEPALITVSPEEVRDTLTALLPWYASELQLPGRQRELGATLDLAVRSITRLFGILGASDIRVSGVESQIDPEQFSVPGTRGADDRPLGLRGSRDMDVVLADGTRGVIDLKYTNRDVTYHDKILHGTALQLAVYAASVAAETGSEDLSDVPVGYFTLNSGRLYTADPRFRLDPSDTIAVDPGLSTNEVGSTSIDDLWDRSVAQLNHVLDELRAGRVTDLGNLLETDAWEQDEDDAVTARYRADLLHARTTGFLPEDEAQWTSFPQITGLNGDFA</sequence>
<proteinExistence type="predicted"/>
<evidence type="ECO:0000313" key="7">
    <source>
        <dbReference type="Proteomes" id="UP000014809"/>
    </source>
</evidence>
<reference evidence="6 7" key="1">
    <citation type="submission" date="2012-06" db="EMBL/GenBank/DDBJ databases">
        <title>Complete genome sequence of Corynebacterium terpenotabidum Y-11 (=DSM 44721).</title>
        <authorList>
            <person name="Ruckert C."/>
            <person name="Albersmeier A."/>
            <person name="Al-Dilaimi A."/>
            <person name="Szczepanowski R."/>
            <person name="Kalinowski J."/>
        </authorList>
    </citation>
    <scope>NUCLEOTIDE SEQUENCE [LARGE SCALE GENOMIC DNA]</scope>
    <source>
        <strain evidence="6 7">Y-11</strain>
    </source>
</reference>
<accession>S4XBA1</accession>
<dbReference type="Proteomes" id="UP000014809">
    <property type="component" value="Chromosome"/>
</dbReference>
<evidence type="ECO:0000259" key="5">
    <source>
        <dbReference type="Pfam" id="PF12705"/>
    </source>
</evidence>
<dbReference type="STRING" id="1200352.A606_03705"/>
<dbReference type="OrthoDB" id="1488830at2"/>
<dbReference type="KEGG" id="cter:A606_03705"/>
<gene>
    <name evidence="6" type="ORF">A606_03705</name>
</gene>
<dbReference type="HOGENOM" id="CLU_015152_0_0_11"/>
<keyword evidence="2" id="KW-0378">Hydrolase</keyword>
<keyword evidence="7" id="KW-1185">Reference proteome</keyword>
<evidence type="ECO:0000313" key="6">
    <source>
        <dbReference type="EMBL" id="AGP30392.1"/>
    </source>
</evidence>
<dbReference type="AlphaFoldDB" id="S4XBA1"/>